<organism evidence="1 2">
    <name type="scientific">Dolosigranulum pigrum</name>
    <dbReference type="NCBI Taxonomy" id="29394"/>
    <lineage>
        <taxon>Bacteria</taxon>
        <taxon>Bacillati</taxon>
        <taxon>Bacillota</taxon>
        <taxon>Bacilli</taxon>
        <taxon>Lactobacillales</taxon>
        <taxon>Carnobacteriaceae</taxon>
        <taxon>Dolosigranulum</taxon>
    </lineage>
</organism>
<proteinExistence type="predicted"/>
<comment type="caution">
    <text evidence="1">The sequence shown here is derived from an EMBL/GenBank/DDBJ whole genome shotgun (WGS) entry which is preliminary data.</text>
</comment>
<dbReference type="InterPro" id="IPR032479">
    <property type="entry name" value="DUF5058"/>
</dbReference>
<dbReference type="AlphaFoldDB" id="A0A328KN05"/>
<dbReference type="EMBL" id="NAQV01000006">
    <property type="protein sequence ID" value="RAN64411.1"/>
    <property type="molecule type" value="Genomic_DNA"/>
</dbReference>
<protein>
    <submittedName>
        <fullName evidence="1">DUF5058 domain-containing protein</fullName>
    </submittedName>
</protein>
<evidence type="ECO:0000313" key="1">
    <source>
        <dbReference type="EMBL" id="RAN64411.1"/>
    </source>
</evidence>
<evidence type="ECO:0000313" key="2">
    <source>
        <dbReference type="Proteomes" id="UP000249099"/>
    </source>
</evidence>
<reference evidence="1 2" key="1">
    <citation type="submission" date="2017-03" db="EMBL/GenBank/DDBJ databases">
        <title>wgs assembly of Dolosigranulum pigrum KPL CDC strains.</title>
        <authorList>
            <person name="Brugger S.D."/>
            <person name="Pettigrew M."/>
            <person name="Kong Y."/>
            <person name="Lemon K.P."/>
        </authorList>
    </citation>
    <scope>NUCLEOTIDE SEQUENCE [LARGE SCALE GENOMIC DNA]</scope>
    <source>
        <strain evidence="1 2">KPL1931_CDC4294-98</strain>
    </source>
</reference>
<gene>
    <name evidence="1" type="ORF">B8A44_02195</name>
</gene>
<dbReference type="Proteomes" id="UP000249099">
    <property type="component" value="Unassembled WGS sequence"/>
</dbReference>
<dbReference type="RefSeq" id="WP_112788687.1">
    <property type="nucleotide sequence ID" value="NZ_CP040938.1"/>
</dbReference>
<accession>A0A328KN05</accession>
<name>A0A328KN05_9LACT</name>
<sequence length="240" mass="26138">MNHYLNIANHPMVFILCALLLIVVVTQTLTFMYTAYKRGQELAIETHVMQQTMKNAALFSIVPTLPIILMMFALAVPLGQNFAWLRLSIVGSAVYEGMAANIAAQNQGLADISDPGLTPKIYVVMMFVMTIGIIWGILFNIIFMKQLDKLSAKIKNGSGAILITIISTALFSGMLATLSAPYVANIENKVAIFTYIISGVSVLICHKLAQVFHTPSLKDFSLPIALVIGMLSAIIITTIT</sequence>
<dbReference type="Pfam" id="PF16481">
    <property type="entry name" value="DUF5058"/>
    <property type="match status" value="1"/>
</dbReference>